<evidence type="ECO:0000313" key="3">
    <source>
        <dbReference type="Proteomes" id="UP001201163"/>
    </source>
</evidence>
<accession>A0AAD4LKR7</accession>
<comment type="caution">
    <text evidence="2">The sequence shown here is derived from an EMBL/GenBank/DDBJ whole genome shotgun (WGS) entry which is preliminary data.</text>
</comment>
<dbReference type="Gene3D" id="1.20.1280.50">
    <property type="match status" value="1"/>
</dbReference>
<evidence type="ECO:0000313" key="2">
    <source>
        <dbReference type="EMBL" id="KAH8994247.1"/>
    </source>
</evidence>
<protein>
    <recommendedName>
        <fullName evidence="1">F-box domain-containing protein</fullName>
    </recommendedName>
</protein>
<sequence>MSSRLLSLPTEILVDVLFRLPFQDLIACSWACRRLRALVSDTPLLQYVAYAHRAGVADRFPPGLTVPDRFATLQRWEAAWGRLDAMAPSGGSVVLRKRPHMKTTCMLRDGVLVAACFKDEPADEELAGYAAIDLLGRSGGGWAETQFAEDVVALDVSVAQNLVAMLHVRELDGQNELLLDLLPFDDEGPGGHHIPDLGHIVADGPFSRRKVDLKIAGDFVAVMACGEAPGDMDSFTLVDWRAGSGNNVSEHVHLSAHLCEANQVLSCPANTYAPSFCFIDHETVAHVRLRDNAIETRKILVASDGEIYLRRFRRFDLPFATTHDCRLLDARWSGDHPCITSPKSDRASRLPFQSRLESSVVALTLSYAARGARDQRSFRAVIPRAKLLAGVWDTSSFRLFTLGCQAPACSSWTGGCSISGTRWINQCLQVFDFNAARVRGALAWKRATTATTTTATASPGLPNPIVHATDVPAAPGFERDVSSALPFCHTFPMNQFGDVYDGVLADDERVVAFRYKYNDDGLTMDVVFDVWTL</sequence>
<evidence type="ECO:0000259" key="1">
    <source>
        <dbReference type="PROSITE" id="PS50181"/>
    </source>
</evidence>
<dbReference type="InterPro" id="IPR001810">
    <property type="entry name" value="F-box_dom"/>
</dbReference>
<organism evidence="2 3">
    <name type="scientific">Lactarius akahatsu</name>
    <dbReference type="NCBI Taxonomy" id="416441"/>
    <lineage>
        <taxon>Eukaryota</taxon>
        <taxon>Fungi</taxon>
        <taxon>Dikarya</taxon>
        <taxon>Basidiomycota</taxon>
        <taxon>Agaricomycotina</taxon>
        <taxon>Agaricomycetes</taxon>
        <taxon>Russulales</taxon>
        <taxon>Russulaceae</taxon>
        <taxon>Lactarius</taxon>
    </lineage>
</organism>
<dbReference type="SMART" id="SM00256">
    <property type="entry name" value="FBOX"/>
    <property type="match status" value="1"/>
</dbReference>
<dbReference type="SUPFAM" id="SSF81383">
    <property type="entry name" value="F-box domain"/>
    <property type="match status" value="1"/>
</dbReference>
<gene>
    <name evidence="2" type="ORF">EDB92DRAFT_1944130</name>
</gene>
<reference evidence="2" key="1">
    <citation type="submission" date="2022-01" db="EMBL/GenBank/DDBJ databases">
        <title>Comparative genomics reveals a dynamic genome evolution in the ectomycorrhizal milk-cap (Lactarius) mushrooms.</title>
        <authorList>
            <consortium name="DOE Joint Genome Institute"/>
            <person name="Lebreton A."/>
            <person name="Tang N."/>
            <person name="Kuo A."/>
            <person name="LaButti K."/>
            <person name="Drula E."/>
            <person name="Barry K."/>
            <person name="Clum A."/>
            <person name="Lipzen A."/>
            <person name="Mousain D."/>
            <person name="Ng V."/>
            <person name="Wang R."/>
            <person name="Wang X."/>
            <person name="Dai Y."/>
            <person name="Henrissat B."/>
            <person name="Grigoriev I.V."/>
            <person name="Guerin-Laguette A."/>
            <person name="Yu F."/>
            <person name="Martin F.M."/>
        </authorList>
    </citation>
    <scope>NUCLEOTIDE SEQUENCE</scope>
    <source>
        <strain evidence="2">QP</strain>
    </source>
</reference>
<dbReference type="InterPro" id="IPR036047">
    <property type="entry name" value="F-box-like_dom_sf"/>
</dbReference>
<dbReference type="Proteomes" id="UP001201163">
    <property type="component" value="Unassembled WGS sequence"/>
</dbReference>
<name>A0AAD4LKR7_9AGAM</name>
<feature type="domain" description="F-box" evidence="1">
    <location>
        <begin position="2"/>
        <end position="48"/>
    </location>
</feature>
<proteinExistence type="predicted"/>
<keyword evidence="3" id="KW-1185">Reference proteome</keyword>
<dbReference type="PROSITE" id="PS50181">
    <property type="entry name" value="FBOX"/>
    <property type="match status" value="1"/>
</dbReference>
<dbReference type="Pfam" id="PF12937">
    <property type="entry name" value="F-box-like"/>
    <property type="match status" value="1"/>
</dbReference>
<dbReference type="AlphaFoldDB" id="A0AAD4LKR7"/>
<dbReference type="EMBL" id="JAKELL010000015">
    <property type="protein sequence ID" value="KAH8994247.1"/>
    <property type="molecule type" value="Genomic_DNA"/>
</dbReference>